<evidence type="ECO:0000313" key="5">
    <source>
        <dbReference type="EMBL" id="UTW11393.1"/>
    </source>
</evidence>
<dbReference type="Pfam" id="PF00392">
    <property type="entry name" value="GntR"/>
    <property type="match status" value="1"/>
</dbReference>
<dbReference type="InterPro" id="IPR036390">
    <property type="entry name" value="WH_DNA-bd_sf"/>
</dbReference>
<dbReference type="Gene3D" id="1.10.10.10">
    <property type="entry name" value="Winged helix-like DNA-binding domain superfamily/Winged helix DNA-binding domain"/>
    <property type="match status" value="1"/>
</dbReference>
<dbReference type="InterPro" id="IPR011711">
    <property type="entry name" value="GntR_C"/>
</dbReference>
<dbReference type="Gene3D" id="1.20.120.530">
    <property type="entry name" value="GntR ligand-binding domain-like"/>
    <property type="match status" value="1"/>
</dbReference>
<dbReference type="Proteomes" id="UP001058461">
    <property type="component" value="Chromosome"/>
</dbReference>
<keyword evidence="6" id="KW-1185">Reference proteome</keyword>
<dbReference type="InterPro" id="IPR000524">
    <property type="entry name" value="Tscrpt_reg_HTH_GntR"/>
</dbReference>
<dbReference type="SMART" id="SM00345">
    <property type="entry name" value="HTH_GNTR"/>
    <property type="match status" value="1"/>
</dbReference>
<dbReference type="PANTHER" id="PTHR43537">
    <property type="entry name" value="TRANSCRIPTIONAL REGULATOR, GNTR FAMILY"/>
    <property type="match status" value="1"/>
</dbReference>
<evidence type="ECO:0000256" key="1">
    <source>
        <dbReference type="ARBA" id="ARBA00023015"/>
    </source>
</evidence>
<evidence type="ECO:0000259" key="4">
    <source>
        <dbReference type="PROSITE" id="PS50949"/>
    </source>
</evidence>
<dbReference type="EMBL" id="CP073347">
    <property type="protein sequence ID" value="UTW11393.1"/>
    <property type="molecule type" value="Genomic_DNA"/>
</dbReference>
<sequence>MEQQLFTNRLQDLKSQSLSRAVEEQLEQMILSGELLPGERINESYLSNTLKISRAPIREACRQLAQYGMVENRVGKGSYVRQVNLEEALELYELRGVLDALAAEKASQNASSEGIAGLGLLVEQMRSFAARHESTEYFATNLKFHHQIVQLAGSAALIDLYEVVFKKLSLFRQKTLSQPDRLQRSLSQHEGIFAAIQNRDAQLGSQLARSHVEEAKGVLLATKV</sequence>
<protein>
    <submittedName>
        <fullName evidence="5">FCD domain-containing protein</fullName>
    </submittedName>
</protein>
<organism evidence="5 6">
    <name type="scientific">Marinobacterium rhizophilum</name>
    <dbReference type="NCBI Taxonomy" id="420402"/>
    <lineage>
        <taxon>Bacteria</taxon>
        <taxon>Pseudomonadati</taxon>
        <taxon>Pseudomonadota</taxon>
        <taxon>Gammaproteobacteria</taxon>
        <taxon>Oceanospirillales</taxon>
        <taxon>Oceanospirillaceae</taxon>
        <taxon>Marinobacterium</taxon>
    </lineage>
</organism>
<dbReference type="Pfam" id="PF07729">
    <property type="entry name" value="FCD"/>
    <property type="match status" value="1"/>
</dbReference>
<dbReference type="RefSeq" id="WP_255853433.1">
    <property type="nucleotide sequence ID" value="NZ_CP073347.1"/>
</dbReference>
<feature type="domain" description="HTH gntR-type" evidence="4">
    <location>
        <begin position="16"/>
        <end position="83"/>
    </location>
</feature>
<evidence type="ECO:0000256" key="2">
    <source>
        <dbReference type="ARBA" id="ARBA00023125"/>
    </source>
</evidence>
<dbReference type="InterPro" id="IPR036388">
    <property type="entry name" value="WH-like_DNA-bd_sf"/>
</dbReference>
<dbReference type="CDD" id="cd07377">
    <property type="entry name" value="WHTH_GntR"/>
    <property type="match status" value="1"/>
</dbReference>
<reference evidence="5" key="1">
    <citation type="submission" date="2021-04" db="EMBL/GenBank/DDBJ databases">
        <title>Oceanospirillales bacteria with DddD are important DMSP degraders in coastal seawater.</title>
        <authorList>
            <person name="Liu J."/>
        </authorList>
    </citation>
    <scope>NUCLEOTIDE SEQUENCE</scope>
    <source>
        <strain evidence="5">D13-1</strain>
    </source>
</reference>
<gene>
    <name evidence="5" type="ORF">KDW95_19370</name>
</gene>
<dbReference type="SUPFAM" id="SSF46785">
    <property type="entry name" value="Winged helix' DNA-binding domain"/>
    <property type="match status" value="1"/>
</dbReference>
<name>A0ABY5HGM4_9GAMM</name>
<accession>A0ABY5HGM4</accession>
<dbReference type="SUPFAM" id="SSF48008">
    <property type="entry name" value="GntR ligand-binding domain-like"/>
    <property type="match status" value="1"/>
</dbReference>
<dbReference type="PANTHER" id="PTHR43537:SF45">
    <property type="entry name" value="GNTR FAMILY REGULATORY PROTEIN"/>
    <property type="match status" value="1"/>
</dbReference>
<dbReference type="SMART" id="SM00895">
    <property type="entry name" value="FCD"/>
    <property type="match status" value="1"/>
</dbReference>
<dbReference type="PROSITE" id="PS50949">
    <property type="entry name" value="HTH_GNTR"/>
    <property type="match status" value="1"/>
</dbReference>
<proteinExistence type="predicted"/>
<evidence type="ECO:0000256" key="3">
    <source>
        <dbReference type="ARBA" id="ARBA00023163"/>
    </source>
</evidence>
<dbReference type="InterPro" id="IPR008920">
    <property type="entry name" value="TF_FadR/GntR_C"/>
</dbReference>
<keyword evidence="1" id="KW-0805">Transcription regulation</keyword>
<evidence type="ECO:0000313" key="6">
    <source>
        <dbReference type="Proteomes" id="UP001058461"/>
    </source>
</evidence>
<keyword evidence="2" id="KW-0238">DNA-binding</keyword>
<keyword evidence="3" id="KW-0804">Transcription</keyword>